<accession>A0A087CRA4</accession>
<organism evidence="3 4">
    <name type="scientific">Bifidobacterium reuteri DSM 23975</name>
    <dbReference type="NCBI Taxonomy" id="1437610"/>
    <lineage>
        <taxon>Bacteria</taxon>
        <taxon>Bacillati</taxon>
        <taxon>Actinomycetota</taxon>
        <taxon>Actinomycetes</taxon>
        <taxon>Bifidobacteriales</taxon>
        <taxon>Bifidobacteriaceae</taxon>
        <taxon>Bifidobacterium</taxon>
    </lineage>
</organism>
<keyword evidence="4" id="KW-1185">Reference proteome</keyword>
<sequence>MADMHNSLGIATRRMLGAISGLAVILSLMVAGIATAAIAPQAQAASVGSLTIDAVWDRGEADAAPLAGDTYSIVRVASVDLDDDGNIADFHMLDSFTQFDQNWGSITSSQYHDAAAKISAYVKQHDLYAQSATTNANGKALFAGLPLGLYLVERTGVADANASYDCDPFLAAVPGSDNGASLLDVTVEPKFSEQSTVTPPTNKPAPKPETPADTGSAVRSIAIAAIALAVIALLIGVYRHHRVEL</sequence>
<proteinExistence type="predicted"/>
<dbReference type="Gene3D" id="2.60.40.10">
    <property type="entry name" value="Immunoglobulins"/>
    <property type="match status" value="1"/>
</dbReference>
<feature type="transmembrane region" description="Helical" evidence="2">
    <location>
        <begin position="217"/>
        <end position="238"/>
    </location>
</feature>
<dbReference type="STRING" id="1437610.BREU_0985"/>
<dbReference type="Proteomes" id="UP000028984">
    <property type="component" value="Unassembled WGS sequence"/>
</dbReference>
<dbReference type="eggNOG" id="ENOG5033MU8">
    <property type="taxonomic scope" value="Bacteria"/>
</dbReference>
<feature type="region of interest" description="Disordered" evidence="1">
    <location>
        <begin position="191"/>
        <end position="214"/>
    </location>
</feature>
<gene>
    <name evidence="3" type="ORF">BREU_0985</name>
</gene>
<dbReference type="GO" id="GO:0005975">
    <property type="term" value="P:carbohydrate metabolic process"/>
    <property type="evidence" value="ECO:0007669"/>
    <property type="project" value="UniProtKB-ARBA"/>
</dbReference>
<evidence type="ECO:0000256" key="2">
    <source>
        <dbReference type="SAM" id="Phobius"/>
    </source>
</evidence>
<reference evidence="3 4" key="1">
    <citation type="submission" date="2014-03" db="EMBL/GenBank/DDBJ databases">
        <title>Genomics of Bifidobacteria.</title>
        <authorList>
            <person name="Ventura M."/>
            <person name="Milani C."/>
            <person name="Lugli G.A."/>
        </authorList>
    </citation>
    <scope>NUCLEOTIDE SEQUENCE [LARGE SCALE GENOMIC DNA]</scope>
    <source>
        <strain evidence="3 4">DSM 23975</strain>
    </source>
</reference>
<keyword evidence="2" id="KW-0472">Membrane</keyword>
<dbReference type="RefSeq" id="WP_044088627.1">
    <property type="nucleotide sequence ID" value="NZ_JDUW01000002.1"/>
</dbReference>
<evidence type="ECO:0000313" key="3">
    <source>
        <dbReference type="EMBL" id="KFI85804.1"/>
    </source>
</evidence>
<dbReference type="InterPro" id="IPR013783">
    <property type="entry name" value="Ig-like_fold"/>
</dbReference>
<dbReference type="OrthoDB" id="3233349at2"/>
<dbReference type="EMBL" id="JGZK01000006">
    <property type="protein sequence ID" value="KFI85804.1"/>
    <property type="molecule type" value="Genomic_DNA"/>
</dbReference>
<comment type="caution">
    <text evidence="3">The sequence shown here is derived from an EMBL/GenBank/DDBJ whole genome shotgun (WGS) entry which is preliminary data.</text>
</comment>
<evidence type="ECO:0000256" key="1">
    <source>
        <dbReference type="SAM" id="MobiDB-lite"/>
    </source>
</evidence>
<name>A0A087CRA4_9BIFI</name>
<keyword evidence="2" id="KW-0812">Transmembrane</keyword>
<evidence type="ECO:0000313" key="4">
    <source>
        <dbReference type="Proteomes" id="UP000028984"/>
    </source>
</evidence>
<dbReference type="AlphaFoldDB" id="A0A087CRA4"/>
<keyword evidence="2" id="KW-1133">Transmembrane helix</keyword>
<protein>
    <submittedName>
        <fullName evidence="3">Putative surface-anchored protein</fullName>
    </submittedName>
</protein>